<organism evidence="2 3">
    <name type="scientific">Spirilliplanes yamanashiensis</name>
    <dbReference type="NCBI Taxonomy" id="42233"/>
    <lineage>
        <taxon>Bacteria</taxon>
        <taxon>Bacillati</taxon>
        <taxon>Actinomycetota</taxon>
        <taxon>Actinomycetes</taxon>
        <taxon>Micromonosporales</taxon>
        <taxon>Micromonosporaceae</taxon>
        <taxon>Spirilliplanes</taxon>
    </lineage>
</organism>
<dbReference type="Proteomes" id="UP000652013">
    <property type="component" value="Unassembled WGS sequence"/>
</dbReference>
<proteinExistence type="predicted"/>
<sequence>MKGSRHAALRKAQQMKQERDARRLRRERQVEAALADFYEHGAAAAAIVEQAQQRAARILDDAERVAASERALAAVAVRTLAELGEQRSAIAELTGLSITAVREALAAAGEPRAVEAVSATVAPPENDGPDAIGWSYADVWRSDDQVDTPMEAPEPAAAVVGSDGWAGLPVWDRSAEDPWPR</sequence>
<dbReference type="AlphaFoldDB" id="A0A8J4DLH9"/>
<gene>
    <name evidence="2" type="ORF">Sya03_57390</name>
</gene>
<accession>A0A8J4DLH9</accession>
<name>A0A8J4DLH9_9ACTN</name>
<evidence type="ECO:0000256" key="1">
    <source>
        <dbReference type="SAM" id="MobiDB-lite"/>
    </source>
</evidence>
<keyword evidence="3" id="KW-1185">Reference proteome</keyword>
<dbReference type="EMBL" id="BOOY01000041">
    <property type="protein sequence ID" value="GIJ06387.1"/>
    <property type="molecule type" value="Genomic_DNA"/>
</dbReference>
<comment type="caution">
    <text evidence="2">The sequence shown here is derived from an EMBL/GenBank/DDBJ whole genome shotgun (WGS) entry which is preliminary data.</text>
</comment>
<reference evidence="2" key="1">
    <citation type="submission" date="2021-01" db="EMBL/GenBank/DDBJ databases">
        <title>Whole genome shotgun sequence of Spirilliplanes yamanashiensis NBRC 15828.</title>
        <authorList>
            <person name="Komaki H."/>
            <person name="Tamura T."/>
        </authorList>
    </citation>
    <scope>NUCLEOTIDE SEQUENCE</scope>
    <source>
        <strain evidence="2">NBRC 15828</strain>
    </source>
</reference>
<feature type="region of interest" description="Disordered" evidence="1">
    <location>
        <begin position="1"/>
        <end position="24"/>
    </location>
</feature>
<protein>
    <submittedName>
        <fullName evidence="2">Uncharacterized protein</fullName>
    </submittedName>
</protein>
<evidence type="ECO:0000313" key="3">
    <source>
        <dbReference type="Proteomes" id="UP000652013"/>
    </source>
</evidence>
<evidence type="ECO:0000313" key="2">
    <source>
        <dbReference type="EMBL" id="GIJ06387.1"/>
    </source>
</evidence>